<dbReference type="EMBL" id="LN719682">
    <property type="protein sequence ID" value="CEP08534.1"/>
    <property type="molecule type" value="Genomic_DNA"/>
</dbReference>
<dbReference type="Proteomes" id="UP000054107">
    <property type="component" value="Unassembled WGS sequence"/>
</dbReference>
<evidence type="ECO:0000256" key="1">
    <source>
        <dbReference type="SAM" id="MobiDB-lite"/>
    </source>
</evidence>
<evidence type="ECO:0000313" key="2">
    <source>
        <dbReference type="EMBL" id="CEP08534.1"/>
    </source>
</evidence>
<organism evidence="2 3">
    <name type="scientific">Parasitella parasitica</name>
    <dbReference type="NCBI Taxonomy" id="35722"/>
    <lineage>
        <taxon>Eukaryota</taxon>
        <taxon>Fungi</taxon>
        <taxon>Fungi incertae sedis</taxon>
        <taxon>Mucoromycota</taxon>
        <taxon>Mucoromycotina</taxon>
        <taxon>Mucoromycetes</taxon>
        <taxon>Mucorales</taxon>
        <taxon>Mucorineae</taxon>
        <taxon>Mucoraceae</taxon>
        <taxon>Parasitella</taxon>
    </lineage>
</organism>
<sequence length="581" mass="67203">MLRRKKQQRIAYDPDSMTLNRVPTLKPRGSSKRKRYDAAMDEELLAAFIEEIRKRVTNKIRSCYEENEDLDKLKASLLEFRQLPRGVVTEAEKSIGADAGEIERYLKRKTNAKAAIQHWRDFINENFTTICGIVRRDRKGKGPAMDIENTEYAAFSPQTPESEEAILSTVGIEGEQSRTFTCGLDSIIRPDMPLDIKNAFMNGLSRAIVGASNYMAYYSVQVYRTILLLKNSTFVLENNGDLMLQPKVGTRTQNILPEGFPIDEKFTYMPPPYDNTFLSDERYTKEFEALFSYQHLQKIHSEYFGSIGRRKRKNVNHSIQDVLISALPTRANATNMTADPYIMKMALSRYQTNFENLWSNNKRFCSLLNHLLLVLLRIHLAPARERKKREFTEAKKAQRQDASPASDAAITVINKSYNARKRLFSRERRIQTKYIEKAMNYMGNDEVKSQEWFAKFERSGLRIDTYENVLLMEKQALRETIRPPVVDDDEETSLFIEADVNPSAAQTSRELEDDSPKESTDLSQRRLTCLRAAIRRVIFLNAGSKTPTDDDVREAVPDITNNELTFLNNYRYFSWQMIFYA</sequence>
<protein>
    <submittedName>
        <fullName evidence="2">Uncharacterized protein</fullName>
    </submittedName>
</protein>
<proteinExistence type="predicted"/>
<keyword evidence="3" id="KW-1185">Reference proteome</keyword>
<feature type="region of interest" description="Disordered" evidence="1">
    <location>
        <begin position="498"/>
        <end position="523"/>
    </location>
</feature>
<accession>A0A0B7N074</accession>
<name>A0A0B7N074_9FUNG</name>
<feature type="compositionally biased region" description="Basic and acidic residues" evidence="1">
    <location>
        <begin position="514"/>
        <end position="523"/>
    </location>
</feature>
<gene>
    <name evidence="2" type="primary">PARPA_01868.1 scaffold 1759</name>
</gene>
<reference evidence="2 3" key="1">
    <citation type="submission" date="2014-09" db="EMBL/GenBank/DDBJ databases">
        <authorList>
            <person name="Ellenberger Sabrina"/>
        </authorList>
    </citation>
    <scope>NUCLEOTIDE SEQUENCE [LARGE SCALE GENOMIC DNA]</scope>
    <source>
        <strain evidence="2 3">CBS 412.66</strain>
    </source>
</reference>
<dbReference type="AlphaFoldDB" id="A0A0B7N074"/>
<evidence type="ECO:0000313" key="3">
    <source>
        <dbReference type="Proteomes" id="UP000054107"/>
    </source>
</evidence>
<dbReference type="STRING" id="35722.A0A0B7N074"/>
<dbReference type="OrthoDB" id="2285904at2759"/>